<feature type="compositionally biased region" description="Polar residues" evidence="1">
    <location>
        <begin position="12"/>
        <end position="22"/>
    </location>
</feature>
<evidence type="ECO:0000313" key="2">
    <source>
        <dbReference type="EMBL" id="KHN02044.1"/>
    </source>
</evidence>
<evidence type="ECO:0000256" key="1">
    <source>
        <dbReference type="SAM" id="MobiDB-lite"/>
    </source>
</evidence>
<reference evidence="2" key="1">
    <citation type="submission" date="2014-07" db="EMBL/GenBank/DDBJ databases">
        <title>Identification of a novel salt tolerance gene in wild soybean by whole-genome sequencing.</title>
        <authorList>
            <person name="Lam H.-M."/>
            <person name="Qi X."/>
            <person name="Li M.-W."/>
            <person name="Liu X."/>
            <person name="Xie M."/>
            <person name="Ni M."/>
            <person name="Xu X."/>
        </authorList>
    </citation>
    <scope>NUCLEOTIDE SEQUENCE [LARGE SCALE GENOMIC DNA]</scope>
    <source>
        <tissue evidence="2">Root</tissue>
    </source>
</reference>
<dbReference type="EMBL" id="KN670488">
    <property type="protein sequence ID" value="KHN02044.1"/>
    <property type="molecule type" value="Genomic_DNA"/>
</dbReference>
<dbReference type="Proteomes" id="UP000053555">
    <property type="component" value="Unassembled WGS sequence"/>
</dbReference>
<protein>
    <submittedName>
        <fullName evidence="2">Uncharacterized protein</fullName>
    </submittedName>
</protein>
<dbReference type="AlphaFoldDB" id="A0A0B2P394"/>
<organism evidence="2">
    <name type="scientific">Glycine soja</name>
    <name type="common">Wild soybean</name>
    <dbReference type="NCBI Taxonomy" id="3848"/>
    <lineage>
        <taxon>Eukaryota</taxon>
        <taxon>Viridiplantae</taxon>
        <taxon>Streptophyta</taxon>
        <taxon>Embryophyta</taxon>
        <taxon>Tracheophyta</taxon>
        <taxon>Spermatophyta</taxon>
        <taxon>Magnoliopsida</taxon>
        <taxon>eudicotyledons</taxon>
        <taxon>Gunneridae</taxon>
        <taxon>Pentapetalae</taxon>
        <taxon>rosids</taxon>
        <taxon>fabids</taxon>
        <taxon>Fabales</taxon>
        <taxon>Fabaceae</taxon>
        <taxon>Papilionoideae</taxon>
        <taxon>50 kb inversion clade</taxon>
        <taxon>NPAAA clade</taxon>
        <taxon>indigoferoid/millettioid clade</taxon>
        <taxon>Phaseoleae</taxon>
        <taxon>Glycine</taxon>
        <taxon>Glycine subgen. Soja</taxon>
    </lineage>
</organism>
<name>A0A0B2P394_GLYSO</name>
<gene>
    <name evidence="2" type="ORF">glysoja_046028</name>
</gene>
<proteinExistence type="predicted"/>
<accession>A0A0B2P394</accession>
<feature type="region of interest" description="Disordered" evidence="1">
    <location>
        <begin position="1"/>
        <end position="23"/>
    </location>
</feature>
<sequence>MPKDEVVHGLSPTRSCTKSPARSASPMFSLLRHHRKHHTSLPVLFIVRSRSLRPSCYH</sequence>